<keyword evidence="4" id="KW-0067">ATP-binding</keyword>
<feature type="domain" description="RecA family profile 1" evidence="7">
    <location>
        <begin position="13"/>
        <end position="190"/>
    </location>
</feature>
<dbReference type="PIRSF" id="PIRSF005856">
    <property type="entry name" value="Rad51"/>
    <property type="match status" value="1"/>
</dbReference>
<accession>A0AAP0J4E1</accession>
<protein>
    <recommendedName>
        <fullName evidence="7">RecA family profile 1 domain-containing protein</fullName>
    </recommendedName>
</protein>
<dbReference type="InterPro" id="IPR013632">
    <property type="entry name" value="Rad51_C"/>
</dbReference>
<comment type="subcellular location">
    <subcellularLocation>
        <location evidence="1">Nucleus</location>
    </subcellularLocation>
</comment>
<dbReference type="PANTHER" id="PTHR46487:SF1">
    <property type="entry name" value="DNA REPAIR PROTEIN XRCC3"/>
    <property type="match status" value="1"/>
</dbReference>
<dbReference type="EMBL" id="JBBNAG010000006">
    <property type="protein sequence ID" value="KAK9126122.1"/>
    <property type="molecule type" value="Genomic_DNA"/>
</dbReference>
<name>A0AAP0J4E1_9MAGN</name>
<dbReference type="GO" id="GO:0005657">
    <property type="term" value="C:replication fork"/>
    <property type="evidence" value="ECO:0007669"/>
    <property type="project" value="TreeGrafter"/>
</dbReference>
<evidence type="ECO:0000313" key="9">
    <source>
        <dbReference type="Proteomes" id="UP001419268"/>
    </source>
</evidence>
<dbReference type="GO" id="GO:0045003">
    <property type="term" value="P:double-strand break repair via synthesis-dependent strand annealing"/>
    <property type="evidence" value="ECO:0007669"/>
    <property type="project" value="TreeGrafter"/>
</dbReference>
<dbReference type="InterPro" id="IPR047348">
    <property type="entry name" value="XRCC3-like_C"/>
</dbReference>
<dbReference type="SMART" id="SM00382">
    <property type="entry name" value="AAA"/>
    <property type="match status" value="1"/>
</dbReference>
<dbReference type="SUPFAM" id="SSF52540">
    <property type="entry name" value="P-loop containing nucleoside triphosphate hydrolases"/>
    <property type="match status" value="1"/>
</dbReference>
<keyword evidence="6" id="KW-0539">Nucleus</keyword>
<dbReference type="GO" id="GO:0005524">
    <property type="term" value="F:ATP binding"/>
    <property type="evidence" value="ECO:0007669"/>
    <property type="project" value="UniProtKB-KW"/>
</dbReference>
<evidence type="ECO:0000256" key="3">
    <source>
        <dbReference type="ARBA" id="ARBA00022763"/>
    </source>
</evidence>
<dbReference type="CDD" id="cd19491">
    <property type="entry name" value="XRCC3"/>
    <property type="match status" value="1"/>
</dbReference>
<evidence type="ECO:0000313" key="8">
    <source>
        <dbReference type="EMBL" id="KAK9126122.1"/>
    </source>
</evidence>
<dbReference type="AlphaFoldDB" id="A0AAP0J4E1"/>
<organism evidence="8 9">
    <name type="scientific">Stephania cephalantha</name>
    <dbReference type="NCBI Taxonomy" id="152367"/>
    <lineage>
        <taxon>Eukaryota</taxon>
        <taxon>Viridiplantae</taxon>
        <taxon>Streptophyta</taxon>
        <taxon>Embryophyta</taxon>
        <taxon>Tracheophyta</taxon>
        <taxon>Spermatophyta</taxon>
        <taxon>Magnoliopsida</taxon>
        <taxon>Ranunculales</taxon>
        <taxon>Menispermaceae</taxon>
        <taxon>Menispermoideae</taxon>
        <taxon>Cissampelideae</taxon>
        <taxon>Stephania</taxon>
    </lineage>
</organism>
<keyword evidence="2" id="KW-0547">Nucleotide-binding</keyword>
<evidence type="ECO:0000256" key="4">
    <source>
        <dbReference type="ARBA" id="ARBA00022840"/>
    </source>
</evidence>
<dbReference type="InterPro" id="IPR020588">
    <property type="entry name" value="RecA_ATP-bd"/>
</dbReference>
<dbReference type="InterPro" id="IPR027417">
    <property type="entry name" value="P-loop_NTPase"/>
</dbReference>
<evidence type="ECO:0000256" key="5">
    <source>
        <dbReference type="ARBA" id="ARBA00023204"/>
    </source>
</evidence>
<dbReference type="Gene3D" id="3.40.50.300">
    <property type="entry name" value="P-loop containing nucleotide triphosphate hydrolases"/>
    <property type="match status" value="1"/>
</dbReference>
<evidence type="ECO:0000256" key="6">
    <source>
        <dbReference type="ARBA" id="ARBA00023242"/>
    </source>
</evidence>
<dbReference type="Proteomes" id="UP001419268">
    <property type="component" value="Unassembled WGS sequence"/>
</dbReference>
<dbReference type="GO" id="GO:0033065">
    <property type="term" value="C:Rad51C-XRCC3 complex"/>
    <property type="evidence" value="ECO:0007669"/>
    <property type="project" value="TreeGrafter"/>
</dbReference>
<sequence>MTLTPENLIGHLPAQKCTLGCPILDGLLGGGGIPCNSITEIVGESGCGKTQLCLQLLLSAQLPHSLGGLSASSLYLHSELPFPLRRLHHLSTTILNHNNNPLDNILVRPLHSADDLLSLLLRLDSLLLLSPSPLPIKLIVIDSIAVLFRSEFDNSPAELRRRSNLFFRIAGMLKMQARRFGLAVVVTNQVVDLVESEGVRVGDLGEMWSSGRRVGAALGMAWASCVNSRLFLSRSDEVVGREGDGELRVRTRRRIHVVFAPHLPEGSCEYQILREGVFGVRLCVLGT</sequence>
<dbReference type="PRINTS" id="PR01874">
    <property type="entry name" value="DNAREPAIRADA"/>
</dbReference>
<dbReference type="InterPro" id="IPR003593">
    <property type="entry name" value="AAA+_ATPase"/>
</dbReference>
<dbReference type="PROSITE" id="PS50162">
    <property type="entry name" value="RECA_2"/>
    <property type="match status" value="1"/>
</dbReference>
<dbReference type="GO" id="GO:0090656">
    <property type="term" value="P:t-circle formation"/>
    <property type="evidence" value="ECO:0007669"/>
    <property type="project" value="TreeGrafter"/>
</dbReference>
<dbReference type="GO" id="GO:0000400">
    <property type="term" value="F:four-way junction DNA binding"/>
    <property type="evidence" value="ECO:0007669"/>
    <property type="project" value="TreeGrafter"/>
</dbReference>
<dbReference type="Pfam" id="PF08423">
    <property type="entry name" value="Rad51"/>
    <property type="match status" value="1"/>
</dbReference>
<dbReference type="GO" id="GO:0000722">
    <property type="term" value="P:telomere maintenance via recombination"/>
    <property type="evidence" value="ECO:0007669"/>
    <property type="project" value="TreeGrafter"/>
</dbReference>
<evidence type="ECO:0000256" key="2">
    <source>
        <dbReference type="ARBA" id="ARBA00022741"/>
    </source>
</evidence>
<keyword evidence="9" id="KW-1185">Reference proteome</keyword>
<proteinExistence type="predicted"/>
<dbReference type="GO" id="GO:0071140">
    <property type="term" value="P:resolution of mitotic recombination intermediates"/>
    <property type="evidence" value="ECO:0007669"/>
    <property type="project" value="TreeGrafter"/>
</dbReference>
<gene>
    <name evidence="8" type="ORF">Scep_014968</name>
</gene>
<evidence type="ECO:0000256" key="1">
    <source>
        <dbReference type="ARBA" id="ARBA00004123"/>
    </source>
</evidence>
<evidence type="ECO:0000259" key="7">
    <source>
        <dbReference type="PROSITE" id="PS50162"/>
    </source>
</evidence>
<comment type="caution">
    <text evidence="8">The sequence shown here is derived from an EMBL/GenBank/DDBJ whole genome shotgun (WGS) entry which is preliminary data.</text>
</comment>
<keyword evidence="5" id="KW-0234">DNA repair</keyword>
<reference evidence="8 9" key="1">
    <citation type="submission" date="2024-01" db="EMBL/GenBank/DDBJ databases">
        <title>Genome assemblies of Stephania.</title>
        <authorList>
            <person name="Yang L."/>
        </authorList>
    </citation>
    <scope>NUCLEOTIDE SEQUENCE [LARGE SCALE GENOMIC DNA]</scope>
    <source>
        <strain evidence="8">JXDWG</strain>
        <tissue evidence="8">Leaf</tissue>
    </source>
</reference>
<keyword evidence="3" id="KW-0227">DNA damage</keyword>
<dbReference type="GO" id="GO:0140664">
    <property type="term" value="F:ATP-dependent DNA damage sensor activity"/>
    <property type="evidence" value="ECO:0007669"/>
    <property type="project" value="InterPro"/>
</dbReference>
<dbReference type="InterPro" id="IPR016467">
    <property type="entry name" value="DNA_recomb/repair_RecA-like"/>
</dbReference>
<dbReference type="PANTHER" id="PTHR46487">
    <property type="entry name" value="DNA REPAIR PROTEIN XRCC3"/>
    <property type="match status" value="1"/>
</dbReference>